<keyword evidence="2" id="KW-0560">Oxidoreductase</keyword>
<feature type="chain" id="PRO_5046616976" evidence="3">
    <location>
        <begin position="23"/>
        <end position="359"/>
    </location>
</feature>
<feature type="domain" description="FAD-binding PCMH-type" evidence="4">
    <location>
        <begin position="114"/>
        <end position="296"/>
    </location>
</feature>
<dbReference type="InterPro" id="IPR050432">
    <property type="entry name" value="FAD-linked_Oxidoreductases_BP"/>
</dbReference>
<gene>
    <name evidence="5" type="ORF">PGQ11_010159</name>
</gene>
<dbReference type="InterPro" id="IPR006094">
    <property type="entry name" value="Oxid_FAD_bind_N"/>
</dbReference>
<dbReference type="Pfam" id="PF01565">
    <property type="entry name" value="FAD_binding_4"/>
    <property type="match status" value="1"/>
</dbReference>
<protein>
    <submittedName>
        <fullName evidence="5">FAD/FMN-containing dehydrogenase</fullName>
    </submittedName>
</protein>
<feature type="signal peptide" evidence="3">
    <location>
        <begin position="1"/>
        <end position="22"/>
    </location>
</feature>
<sequence>MFLLTRRLLTTGCVLVSSGVLAANKSEPNCRCIPGDTCWPSLEEWSRLDNTVGGRLIAAAPVGSVCHQPNYNEVACDDVKKAWGLPQTFFPNPVDIMDPYAQNQSCDPFTPSSTVCTPGNYVVYTINASTAADVTAGLEFAQKQNIRLVIKNTGHDYLGKSTGKGALGIWTHNMKEIDIHNYTSPGYTGKAVKIGAGSQAFEVYAAAAAQGLRVVGGECTTVGLAGGYLQGGGHSPLSSIYGMGADQVLEWDVVKADGCRVTASPTENTDLYWALSGGGGGTYGVVLSATVKAFEDGRVGGAFIQFGKANVSDEAFWKGVEAFHAALSALVDAGGATLHSLTNDSFVIVPLTVPGKTVE</sequence>
<dbReference type="InterPro" id="IPR036318">
    <property type="entry name" value="FAD-bd_PCMH-like_sf"/>
</dbReference>
<dbReference type="SUPFAM" id="SSF56176">
    <property type="entry name" value="FAD-binding/transporter-associated domain-like"/>
    <property type="match status" value="1"/>
</dbReference>
<evidence type="ECO:0000313" key="6">
    <source>
        <dbReference type="Proteomes" id="UP001390339"/>
    </source>
</evidence>
<name>A0ABR2IAL5_9PEZI</name>
<reference evidence="5 6" key="1">
    <citation type="journal article" date="2024" name="IMA Fungus">
        <title>Apiospora arundinis, a panoply of carbohydrate-active enzymes and secondary metabolites.</title>
        <authorList>
            <person name="Sorensen T."/>
            <person name="Petersen C."/>
            <person name="Muurmann A.T."/>
            <person name="Christiansen J.V."/>
            <person name="Brundto M.L."/>
            <person name="Overgaard C.K."/>
            <person name="Boysen A.T."/>
            <person name="Wollenberg R.D."/>
            <person name="Larsen T.O."/>
            <person name="Sorensen J.L."/>
            <person name="Nielsen K.L."/>
            <person name="Sondergaard T.E."/>
        </authorList>
    </citation>
    <scope>NUCLEOTIDE SEQUENCE [LARGE SCALE GENOMIC DNA]</scope>
    <source>
        <strain evidence="5 6">AAU 773</strain>
    </source>
</reference>
<dbReference type="InterPro" id="IPR016166">
    <property type="entry name" value="FAD-bd_PCMH"/>
</dbReference>
<comment type="caution">
    <text evidence="5">The sequence shown here is derived from an EMBL/GenBank/DDBJ whole genome shotgun (WGS) entry which is preliminary data.</text>
</comment>
<dbReference type="Gene3D" id="3.30.465.10">
    <property type="match status" value="1"/>
</dbReference>
<dbReference type="PROSITE" id="PS51387">
    <property type="entry name" value="FAD_PCMH"/>
    <property type="match status" value="1"/>
</dbReference>
<dbReference type="EMBL" id="JAPCWZ010000006">
    <property type="protein sequence ID" value="KAK8859425.1"/>
    <property type="molecule type" value="Genomic_DNA"/>
</dbReference>
<evidence type="ECO:0000313" key="5">
    <source>
        <dbReference type="EMBL" id="KAK8859425.1"/>
    </source>
</evidence>
<evidence type="ECO:0000256" key="3">
    <source>
        <dbReference type="SAM" id="SignalP"/>
    </source>
</evidence>
<keyword evidence="6" id="KW-1185">Reference proteome</keyword>
<organism evidence="5 6">
    <name type="scientific">Apiospora arundinis</name>
    <dbReference type="NCBI Taxonomy" id="335852"/>
    <lineage>
        <taxon>Eukaryota</taxon>
        <taxon>Fungi</taxon>
        <taxon>Dikarya</taxon>
        <taxon>Ascomycota</taxon>
        <taxon>Pezizomycotina</taxon>
        <taxon>Sordariomycetes</taxon>
        <taxon>Xylariomycetidae</taxon>
        <taxon>Amphisphaeriales</taxon>
        <taxon>Apiosporaceae</taxon>
        <taxon>Apiospora</taxon>
    </lineage>
</organism>
<dbReference type="PANTHER" id="PTHR13878">
    <property type="entry name" value="GULONOLACTONE OXIDASE"/>
    <property type="match status" value="1"/>
</dbReference>
<dbReference type="InterPro" id="IPR016169">
    <property type="entry name" value="FAD-bd_PCMH_sub2"/>
</dbReference>
<keyword evidence="3" id="KW-0732">Signal</keyword>
<accession>A0ABR2IAL5</accession>
<dbReference type="PANTHER" id="PTHR13878:SF91">
    <property type="entry name" value="FAD BINDING DOMAIN PROTEIN (AFU_ORTHOLOGUE AFUA_6G12070)-RELATED"/>
    <property type="match status" value="1"/>
</dbReference>
<proteinExistence type="inferred from homology"/>
<evidence type="ECO:0000259" key="4">
    <source>
        <dbReference type="PROSITE" id="PS51387"/>
    </source>
</evidence>
<evidence type="ECO:0000256" key="1">
    <source>
        <dbReference type="ARBA" id="ARBA00005466"/>
    </source>
</evidence>
<comment type="similarity">
    <text evidence="1">Belongs to the oxygen-dependent FAD-linked oxidoreductase family.</text>
</comment>
<evidence type="ECO:0000256" key="2">
    <source>
        <dbReference type="ARBA" id="ARBA00023002"/>
    </source>
</evidence>
<dbReference type="Proteomes" id="UP001390339">
    <property type="component" value="Unassembled WGS sequence"/>
</dbReference>